<reference evidence="1" key="1">
    <citation type="submission" date="2021-06" db="EMBL/GenBank/DDBJ databases">
        <authorList>
            <person name="Kallberg Y."/>
            <person name="Tangrot J."/>
            <person name="Rosling A."/>
        </authorList>
    </citation>
    <scope>NUCLEOTIDE SEQUENCE</scope>
    <source>
        <strain evidence="1">CL356</strain>
    </source>
</reference>
<gene>
    <name evidence="1" type="ORF">ACOLOM_LOCUS8346</name>
</gene>
<sequence>ELVQNIFRLLRESGRSTNSPIYVVGIFSGVDKLGEGFGSSLKMAEYRAAEDALHRLYLTRVPSDLVTLPTTAFPTPLPKQQKSIYDSAPVSESAETTPYIPFQFPAHNATSPGEMTTIGQSEILYGTNDSNDVNDSKEGEEEGKGNRGGTSTAFDEEEDENEEEITKISRRTFEKACLEIGRSLPKCSTVKLRVSFGSRNLRRSRKSTDLDKKNVWANLRATASDRWCRRWLFMVEMNSVFLFKRTEQQIRKKESSPFVANNKYDVLHMHLLPLSGRGLANVGNLHVDILLRKAPVVCFPMRQASHLLGELIHWGTLTHVGVQKSHECKPVEVVVPFVRLEKCEHGNLCQSYAPRQQEHCLEVVEESPNELLRQVFVHLAVLWVGIGVSQKEVTATSLG</sequence>
<dbReference type="EMBL" id="CAJVPT010021253">
    <property type="protein sequence ID" value="CAG8654071.1"/>
    <property type="molecule type" value="Genomic_DNA"/>
</dbReference>
<organism evidence="1 2">
    <name type="scientific">Acaulospora colombiana</name>
    <dbReference type="NCBI Taxonomy" id="27376"/>
    <lineage>
        <taxon>Eukaryota</taxon>
        <taxon>Fungi</taxon>
        <taxon>Fungi incertae sedis</taxon>
        <taxon>Mucoromycota</taxon>
        <taxon>Glomeromycotina</taxon>
        <taxon>Glomeromycetes</taxon>
        <taxon>Diversisporales</taxon>
        <taxon>Acaulosporaceae</taxon>
        <taxon>Acaulospora</taxon>
    </lineage>
</organism>
<evidence type="ECO:0000313" key="2">
    <source>
        <dbReference type="Proteomes" id="UP000789525"/>
    </source>
</evidence>
<evidence type="ECO:0000313" key="1">
    <source>
        <dbReference type="EMBL" id="CAG8654071.1"/>
    </source>
</evidence>
<feature type="non-terminal residue" evidence="1">
    <location>
        <position position="1"/>
    </location>
</feature>
<protein>
    <submittedName>
        <fullName evidence="1">13918_t:CDS:1</fullName>
    </submittedName>
</protein>
<comment type="caution">
    <text evidence="1">The sequence shown here is derived from an EMBL/GenBank/DDBJ whole genome shotgun (WGS) entry which is preliminary data.</text>
</comment>
<keyword evidence="2" id="KW-1185">Reference proteome</keyword>
<dbReference type="Proteomes" id="UP000789525">
    <property type="component" value="Unassembled WGS sequence"/>
</dbReference>
<accession>A0ACA9NGT0</accession>
<name>A0ACA9NGT0_9GLOM</name>
<proteinExistence type="predicted"/>